<dbReference type="EMBL" id="FOFB01000004">
    <property type="protein sequence ID" value="SEQ01128.1"/>
    <property type="molecule type" value="Genomic_DNA"/>
</dbReference>
<evidence type="ECO:0008006" key="4">
    <source>
        <dbReference type="Google" id="ProtNLM"/>
    </source>
</evidence>
<reference evidence="3" key="1">
    <citation type="submission" date="2016-10" db="EMBL/GenBank/DDBJ databases">
        <authorList>
            <person name="Varghese N."/>
            <person name="Submissions S."/>
        </authorList>
    </citation>
    <scope>NUCLEOTIDE SEQUENCE [LARGE SCALE GENOMIC DNA]</scope>
    <source>
        <strain evidence="3">DSM 24740</strain>
    </source>
</reference>
<dbReference type="STRING" id="478744.SAMN05444359_104214"/>
<keyword evidence="3" id="KW-1185">Reference proteome</keyword>
<dbReference type="RefSeq" id="WP_139211777.1">
    <property type="nucleotide sequence ID" value="NZ_FOFB01000004.1"/>
</dbReference>
<protein>
    <recommendedName>
        <fullName evidence="4">Dockerin domain-containing protein</fullName>
    </recommendedName>
</protein>
<dbReference type="SUPFAM" id="SSF63446">
    <property type="entry name" value="Type I dockerin domain"/>
    <property type="match status" value="1"/>
</dbReference>
<organism evidence="2 3">
    <name type="scientific">Neolewinella agarilytica</name>
    <dbReference type="NCBI Taxonomy" id="478744"/>
    <lineage>
        <taxon>Bacteria</taxon>
        <taxon>Pseudomonadati</taxon>
        <taxon>Bacteroidota</taxon>
        <taxon>Saprospiria</taxon>
        <taxon>Saprospirales</taxon>
        <taxon>Lewinellaceae</taxon>
        <taxon>Neolewinella</taxon>
    </lineage>
</organism>
<dbReference type="OrthoDB" id="9765610at2"/>
<dbReference type="GO" id="GO:0004553">
    <property type="term" value="F:hydrolase activity, hydrolyzing O-glycosyl compounds"/>
    <property type="evidence" value="ECO:0007669"/>
    <property type="project" value="InterPro"/>
</dbReference>
<gene>
    <name evidence="2" type="ORF">SAMN05444359_104214</name>
</gene>
<name>A0A1H9CKJ2_9BACT</name>
<dbReference type="Gene3D" id="1.10.1330.10">
    <property type="entry name" value="Dockerin domain"/>
    <property type="match status" value="1"/>
</dbReference>
<evidence type="ECO:0000256" key="1">
    <source>
        <dbReference type="SAM" id="SignalP"/>
    </source>
</evidence>
<evidence type="ECO:0000313" key="2">
    <source>
        <dbReference type="EMBL" id="SEQ01128.1"/>
    </source>
</evidence>
<feature type="signal peptide" evidence="1">
    <location>
        <begin position="1"/>
        <end position="23"/>
    </location>
</feature>
<dbReference type="Pfam" id="PF00404">
    <property type="entry name" value="Dockerin_1"/>
    <property type="match status" value="1"/>
</dbReference>
<sequence length="255" mass="28102">MKFPPSFLLILCCFFWYSIPITAQVVIGAVNTPQVPSYEVPPTDVLMPVTFSNGISTTFLATTTYNNFGNPYFIPLFGNPGISSAKIYVDLTTTQDDYVDVFSSCITTADIIAISTYILASDPSSLSSSQKIAADVNLDGNISIFDMVEIQRVVLGYQDFFRNSITVNGVTYNDVSAVYPTVAAVDQLNNALFNISYSCVYNYNPFPSNSLIGQNFMAIRLGDVNQTCDSFFVLDNFSIESYLCNKESSDLRIVI</sequence>
<dbReference type="InterPro" id="IPR002105">
    <property type="entry name" value="Dockerin_1_rpt"/>
</dbReference>
<dbReference type="InParanoid" id="A0A1H9CKJ2"/>
<accession>A0A1H9CKJ2</accession>
<proteinExistence type="predicted"/>
<dbReference type="InterPro" id="IPR036439">
    <property type="entry name" value="Dockerin_dom_sf"/>
</dbReference>
<dbReference type="Proteomes" id="UP000199021">
    <property type="component" value="Unassembled WGS sequence"/>
</dbReference>
<dbReference type="AlphaFoldDB" id="A0A1H9CKJ2"/>
<feature type="chain" id="PRO_5011766513" description="Dockerin domain-containing protein" evidence="1">
    <location>
        <begin position="24"/>
        <end position="255"/>
    </location>
</feature>
<dbReference type="GO" id="GO:0000272">
    <property type="term" value="P:polysaccharide catabolic process"/>
    <property type="evidence" value="ECO:0007669"/>
    <property type="project" value="InterPro"/>
</dbReference>
<evidence type="ECO:0000313" key="3">
    <source>
        <dbReference type="Proteomes" id="UP000199021"/>
    </source>
</evidence>
<keyword evidence="1" id="KW-0732">Signal</keyword>